<dbReference type="EMBL" id="KV425602">
    <property type="protein sequence ID" value="KZT21831.1"/>
    <property type="molecule type" value="Genomic_DNA"/>
</dbReference>
<feature type="region of interest" description="Disordered" evidence="1">
    <location>
        <begin position="1"/>
        <end position="29"/>
    </location>
</feature>
<accession>A0A165Q2N0</accession>
<keyword evidence="3" id="KW-1185">Reference proteome</keyword>
<protein>
    <submittedName>
        <fullName evidence="2">Uncharacterized protein</fullName>
    </submittedName>
</protein>
<name>A0A165Q2N0_9AGAM</name>
<proteinExistence type="predicted"/>
<dbReference type="Proteomes" id="UP000076761">
    <property type="component" value="Unassembled WGS sequence"/>
</dbReference>
<dbReference type="InParanoid" id="A0A165Q2N0"/>
<gene>
    <name evidence="2" type="ORF">NEOLEDRAFT_722415</name>
</gene>
<reference evidence="2 3" key="1">
    <citation type="journal article" date="2016" name="Mol. Biol. Evol.">
        <title>Comparative Genomics of Early-Diverging Mushroom-Forming Fungi Provides Insights into the Origins of Lignocellulose Decay Capabilities.</title>
        <authorList>
            <person name="Nagy L.G."/>
            <person name="Riley R."/>
            <person name="Tritt A."/>
            <person name="Adam C."/>
            <person name="Daum C."/>
            <person name="Floudas D."/>
            <person name="Sun H."/>
            <person name="Yadav J.S."/>
            <person name="Pangilinan J."/>
            <person name="Larsson K.H."/>
            <person name="Matsuura K."/>
            <person name="Barry K."/>
            <person name="Labutti K."/>
            <person name="Kuo R."/>
            <person name="Ohm R.A."/>
            <person name="Bhattacharya S.S."/>
            <person name="Shirouzu T."/>
            <person name="Yoshinaga Y."/>
            <person name="Martin F.M."/>
            <person name="Grigoriev I.V."/>
            <person name="Hibbett D.S."/>
        </authorList>
    </citation>
    <scope>NUCLEOTIDE SEQUENCE [LARGE SCALE GENOMIC DNA]</scope>
    <source>
        <strain evidence="2 3">HHB14362 ss-1</strain>
    </source>
</reference>
<organism evidence="2 3">
    <name type="scientific">Neolentinus lepideus HHB14362 ss-1</name>
    <dbReference type="NCBI Taxonomy" id="1314782"/>
    <lineage>
        <taxon>Eukaryota</taxon>
        <taxon>Fungi</taxon>
        <taxon>Dikarya</taxon>
        <taxon>Basidiomycota</taxon>
        <taxon>Agaricomycotina</taxon>
        <taxon>Agaricomycetes</taxon>
        <taxon>Gloeophyllales</taxon>
        <taxon>Gloeophyllaceae</taxon>
        <taxon>Neolentinus</taxon>
    </lineage>
</organism>
<sequence length="209" mass="23323">MLDKCSLPPNMEGSEKRTQNERLSTTLSGGCIQNPSLGRVDDLDGMFGNTKLIACMRTSRATSPPHISSCSRVSVSAVHLDISVFQQEPAYRRVDRDHRKNTISRSLNGEPHHRLRSGTGIRNKSLIGSLIGGGRVRGPIISLWINASRVTRLRISWGPGSGIWRLVESSLSKRRFVERRLSMWNSTNKRSGRLVPCTIQRAHTYIYGA</sequence>
<dbReference type="AlphaFoldDB" id="A0A165Q2N0"/>
<evidence type="ECO:0000256" key="1">
    <source>
        <dbReference type="SAM" id="MobiDB-lite"/>
    </source>
</evidence>
<evidence type="ECO:0000313" key="3">
    <source>
        <dbReference type="Proteomes" id="UP000076761"/>
    </source>
</evidence>
<evidence type="ECO:0000313" key="2">
    <source>
        <dbReference type="EMBL" id="KZT21831.1"/>
    </source>
</evidence>